<evidence type="ECO:0000313" key="2">
    <source>
        <dbReference type="Proteomes" id="UP000266673"/>
    </source>
</evidence>
<dbReference type="Proteomes" id="UP000266673">
    <property type="component" value="Unassembled WGS sequence"/>
</dbReference>
<sequence>MKVELFKAQIKTPDDRNQNNNISKEAFNNACRSWISRVNSLRNVMSVKEQEKHMFDVSSCHTIDEFLGDNVKSKLYDKEGRIISRKVHTKRRVSESKIMELLWHKKKGGRYMLGGLERSISNIMASFQKTFAVVDELLIIFLVNMPFFHNNHNNLGDREKRLDVKKSYEYIKKKKKPPF</sequence>
<name>A0A397UUS7_9GLOM</name>
<protein>
    <submittedName>
        <fullName evidence="1">Uncharacterized protein</fullName>
    </submittedName>
</protein>
<evidence type="ECO:0000313" key="1">
    <source>
        <dbReference type="EMBL" id="RIB10946.1"/>
    </source>
</evidence>
<organism evidence="1 2">
    <name type="scientific">Gigaspora rosea</name>
    <dbReference type="NCBI Taxonomy" id="44941"/>
    <lineage>
        <taxon>Eukaryota</taxon>
        <taxon>Fungi</taxon>
        <taxon>Fungi incertae sedis</taxon>
        <taxon>Mucoromycota</taxon>
        <taxon>Glomeromycotina</taxon>
        <taxon>Glomeromycetes</taxon>
        <taxon>Diversisporales</taxon>
        <taxon>Gigasporaceae</taxon>
        <taxon>Gigaspora</taxon>
    </lineage>
</organism>
<keyword evidence="2" id="KW-1185">Reference proteome</keyword>
<dbReference type="AlphaFoldDB" id="A0A397UUS7"/>
<dbReference type="EMBL" id="QKWP01001192">
    <property type="protein sequence ID" value="RIB10946.1"/>
    <property type="molecule type" value="Genomic_DNA"/>
</dbReference>
<proteinExistence type="predicted"/>
<reference evidence="1 2" key="1">
    <citation type="submission" date="2018-06" db="EMBL/GenBank/DDBJ databases">
        <title>Comparative genomics reveals the genomic features of Rhizophagus irregularis, R. cerebriforme, R. diaphanum and Gigaspora rosea, and their symbiotic lifestyle signature.</title>
        <authorList>
            <person name="Morin E."/>
            <person name="San Clemente H."/>
            <person name="Chen E.C.H."/>
            <person name="De La Providencia I."/>
            <person name="Hainaut M."/>
            <person name="Kuo A."/>
            <person name="Kohler A."/>
            <person name="Murat C."/>
            <person name="Tang N."/>
            <person name="Roy S."/>
            <person name="Loubradou J."/>
            <person name="Henrissat B."/>
            <person name="Grigoriev I.V."/>
            <person name="Corradi N."/>
            <person name="Roux C."/>
            <person name="Martin F.M."/>
        </authorList>
    </citation>
    <scope>NUCLEOTIDE SEQUENCE [LARGE SCALE GENOMIC DNA]</scope>
    <source>
        <strain evidence="1 2">DAOM 194757</strain>
    </source>
</reference>
<accession>A0A397UUS7</accession>
<gene>
    <name evidence="1" type="ORF">C2G38_2043069</name>
</gene>
<comment type="caution">
    <text evidence="1">The sequence shown here is derived from an EMBL/GenBank/DDBJ whole genome shotgun (WGS) entry which is preliminary data.</text>
</comment>